<dbReference type="EMBL" id="KV784366">
    <property type="protein sequence ID" value="OEU11662.1"/>
    <property type="molecule type" value="Genomic_DNA"/>
</dbReference>
<dbReference type="AlphaFoldDB" id="A0A1E7F0D8"/>
<dbReference type="InterPro" id="IPR013083">
    <property type="entry name" value="Znf_RING/FYVE/PHD"/>
</dbReference>
<name>A0A1E7F0D8_9STRA</name>
<sequence>MKDNDVNCDEIAPTFEVALSRISFSTLAEPVLFNGIRVLSSSKQMSVNSKQDEIGSRMNIRVIIPLAIDSLLGYIQFLFPLVFKKKEEPVSTCKEKLNVLVASSSSLIKKLPQAILLEVMTFLYDDLPSIQSMLCSSKVLLMVFSHRDIIINHIRQVIMNSTTTPFCTLCSNPVTYPHQLKDCNHVACGRCIWQATGDSNTVFMSSNCQNAKCKIKIRSRPLRVSTEQNRLANVRAFWLLNQNGNKARFRRNDKRIRRGTRCYFGKNGIQHERRAFGGKGFPGDFDGMETIKFADMDHKLSSPDEWDVCRCPADRNYSGFPMGTATNLTASIIRGINKEDVIILQRWNRNFGHSDDYEIEEEYLLIR</sequence>
<protein>
    <submittedName>
        <fullName evidence="1">Uncharacterized protein</fullName>
    </submittedName>
</protein>
<dbReference type="SUPFAM" id="SSF57850">
    <property type="entry name" value="RING/U-box"/>
    <property type="match status" value="1"/>
</dbReference>
<gene>
    <name evidence="1" type="ORF">FRACYDRAFT_244781</name>
</gene>
<proteinExistence type="predicted"/>
<dbReference type="Proteomes" id="UP000095751">
    <property type="component" value="Unassembled WGS sequence"/>
</dbReference>
<keyword evidence="2" id="KW-1185">Reference proteome</keyword>
<dbReference type="KEGG" id="fcy:FRACYDRAFT_244781"/>
<evidence type="ECO:0000313" key="1">
    <source>
        <dbReference type="EMBL" id="OEU11662.1"/>
    </source>
</evidence>
<reference evidence="1 2" key="1">
    <citation type="submission" date="2016-09" db="EMBL/GenBank/DDBJ databases">
        <title>Extensive genetic diversity and differential bi-allelic expression allows diatom success in the polar Southern Ocean.</title>
        <authorList>
            <consortium name="DOE Joint Genome Institute"/>
            <person name="Mock T."/>
            <person name="Otillar R.P."/>
            <person name="Strauss J."/>
            <person name="Dupont C."/>
            <person name="Frickenhaus S."/>
            <person name="Maumus F."/>
            <person name="Mcmullan M."/>
            <person name="Sanges R."/>
            <person name="Schmutz J."/>
            <person name="Toseland A."/>
            <person name="Valas R."/>
            <person name="Veluchamy A."/>
            <person name="Ward B.J."/>
            <person name="Allen A."/>
            <person name="Barry K."/>
            <person name="Falciatore A."/>
            <person name="Ferrante M."/>
            <person name="Fortunato A.E."/>
            <person name="Gloeckner G."/>
            <person name="Gruber A."/>
            <person name="Hipkin R."/>
            <person name="Janech M."/>
            <person name="Kroth P."/>
            <person name="Leese F."/>
            <person name="Lindquist E."/>
            <person name="Lyon B.R."/>
            <person name="Martin J."/>
            <person name="Mayer C."/>
            <person name="Parker M."/>
            <person name="Quesneville H."/>
            <person name="Raymond J."/>
            <person name="Uhlig C."/>
            <person name="Valentin K.U."/>
            <person name="Worden A.Z."/>
            <person name="Armbrust E.V."/>
            <person name="Bowler C."/>
            <person name="Green B."/>
            <person name="Moulton V."/>
            <person name="Van Oosterhout C."/>
            <person name="Grigoriev I."/>
        </authorList>
    </citation>
    <scope>NUCLEOTIDE SEQUENCE [LARGE SCALE GENOMIC DNA]</scope>
    <source>
        <strain evidence="1 2">CCMP1102</strain>
    </source>
</reference>
<dbReference type="Gene3D" id="3.30.40.10">
    <property type="entry name" value="Zinc/RING finger domain, C3HC4 (zinc finger)"/>
    <property type="match status" value="1"/>
</dbReference>
<dbReference type="InParanoid" id="A0A1E7F0D8"/>
<accession>A0A1E7F0D8</accession>
<organism evidence="1 2">
    <name type="scientific">Fragilariopsis cylindrus CCMP1102</name>
    <dbReference type="NCBI Taxonomy" id="635003"/>
    <lineage>
        <taxon>Eukaryota</taxon>
        <taxon>Sar</taxon>
        <taxon>Stramenopiles</taxon>
        <taxon>Ochrophyta</taxon>
        <taxon>Bacillariophyta</taxon>
        <taxon>Bacillariophyceae</taxon>
        <taxon>Bacillariophycidae</taxon>
        <taxon>Bacillariales</taxon>
        <taxon>Bacillariaceae</taxon>
        <taxon>Fragilariopsis</taxon>
    </lineage>
</organism>
<evidence type="ECO:0000313" key="2">
    <source>
        <dbReference type="Proteomes" id="UP000095751"/>
    </source>
</evidence>